<reference evidence="1 2" key="1">
    <citation type="journal article" date="2007" name="Science">
        <title>Sea anemone genome reveals ancestral eumetazoan gene repertoire and genomic organization.</title>
        <authorList>
            <person name="Putnam N.H."/>
            <person name="Srivastava M."/>
            <person name="Hellsten U."/>
            <person name="Dirks B."/>
            <person name="Chapman J."/>
            <person name="Salamov A."/>
            <person name="Terry A."/>
            <person name="Shapiro H."/>
            <person name="Lindquist E."/>
            <person name="Kapitonov V.V."/>
            <person name="Jurka J."/>
            <person name="Genikhovich G."/>
            <person name="Grigoriev I.V."/>
            <person name="Lucas S.M."/>
            <person name="Steele R.E."/>
            <person name="Finnerty J.R."/>
            <person name="Technau U."/>
            <person name="Martindale M.Q."/>
            <person name="Rokhsar D.S."/>
        </authorList>
    </citation>
    <scope>NUCLEOTIDE SEQUENCE [LARGE SCALE GENOMIC DNA]</scope>
    <source>
        <strain evidence="2">CH2 X CH6</strain>
    </source>
</reference>
<dbReference type="InterPro" id="IPR014756">
    <property type="entry name" value="Ig_E-set"/>
</dbReference>
<dbReference type="PhylomeDB" id="A7T6H0"/>
<dbReference type="InterPro" id="IPR013783">
    <property type="entry name" value="Ig-like_fold"/>
</dbReference>
<protein>
    <submittedName>
        <fullName evidence="1">Uncharacterized protein</fullName>
    </submittedName>
</protein>
<organism evidence="1 2">
    <name type="scientific">Nematostella vectensis</name>
    <name type="common">Starlet sea anemone</name>
    <dbReference type="NCBI Taxonomy" id="45351"/>
    <lineage>
        <taxon>Eukaryota</taxon>
        <taxon>Metazoa</taxon>
        <taxon>Cnidaria</taxon>
        <taxon>Anthozoa</taxon>
        <taxon>Hexacorallia</taxon>
        <taxon>Actiniaria</taxon>
        <taxon>Edwardsiidae</taxon>
        <taxon>Nematostella</taxon>
    </lineage>
</organism>
<feature type="non-terminal residue" evidence="1">
    <location>
        <position position="177"/>
    </location>
</feature>
<dbReference type="AlphaFoldDB" id="A7T6H0"/>
<dbReference type="InParanoid" id="A7T6H0"/>
<proteinExistence type="predicted"/>
<dbReference type="Gene3D" id="2.60.40.10">
    <property type="entry name" value="Immunoglobulins"/>
    <property type="match status" value="1"/>
</dbReference>
<dbReference type="SUPFAM" id="SSF81296">
    <property type="entry name" value="E set domains"/>
    <property type="match status" value="1"/>
</dbReference>
<accession>A7T6H0</accession>
<name>A7T6H0_NEMVE</name>
<keyword evidence="2" id="KW-1185">Reference proteome</keyword>
<dbReference type="EMBL" id="DS471567">
    <property type="protein sequence ID" value="EDO28435.1"/>
    <property type="molecule type" value="Genomic_DNA"/>
</dbReference>
<evidence type="ECO:0000313" key="1">
    <source>
        <dbReference type="EMBL" id="EDO28435.1"/>
    </source>
</evidence>
<sequence length="177" mass="20053">MAESGRSHFSRFWVQSVDMDGRRKSSGGDTWRVYIRQGPASLAPVVFDHDNGLYEVLVLVLEPGTYTTGITLDYTLCNGLRDPPDKFFINGTNQGLYVDYDNHILGDNFDDFINEPLGRKTAYKFTIPPQSGQGGYSAHCQDKESCRRLTDTCGLSCRLLWDGHGRWVNNTWRPYST</sequence>
<dbReference type="Proteomes" id="UP000001593">
    <property type="component" value="Unassembled WGS sequence"/>
</dbReference>
<dbReference type="HOGENOM" id="CLU_1521557_0_0_1"/>
<gene>
    <name evidence="1" type="ORF">NEMVEDRAFT_v1g223008</name>
</gene>
<evidence type="ECO:0000313" key="2">
    <source>
        <dbReference type="Proteomes" id="UP000001593"/>
    </source>
</evidence>